<evidence type="ECO:0000259" key="2">
    <source>
        <dbReference type="Pfam" id="PF02627"/>
    </source>
</evidence>
<dbReference type="KEGG" id="cpsk:Q0N40_01870"/>
<dbReference type="GO" id="GO:0051920">
    <property type="term" value="F:peroxiredoxin activity"/>
    <property type="evidence" value="ECO:0007669"/>
    <property type="project" value="InterPro"/>
</dbReference>
<dbReference type="Pfam" id="PF02627">
    <property type="entry name" value="CMD"/>
    <property type="match status" value="2"/>
</dbReference>
<protein>
    <submittedName>
        <fullName evidence="3">Carboxymuconolactone decarboxylase family protein</fullName>
    </submittedName>
</protein>
<dbReference type="SUPFAM" id="SSF69118">
    <property type="entry name" value="AhpD-like"/>
    <property type="match status" value="1"/>
</dbReference>
<dbReference type="InterPro" id="IPR052512">
    <property type="entry name" value="4CMD/NDH-1_regulator"/>
</dbReference>
<dbReference type="PANTHER" id="PTHR33570:SF2">
    <property type="entry name" value="CARBOXYMUCONOLACTONE DECARBOXYLASE-LIKE DOMAIN-CONTAINING PROTEIN"/>
    <property type="match status" value="1"/>
</dbReference>
<reference evidence="3 4" key="1">
    <citation type="submission" date="2023-10" db="EMBL/GenBank/DDBJ databases">
        <title>complete genome sequence of Corynebacterium pseudokroppenstedtii P15-C1.</title>
        <authorList>
            <person name="Bruggemann H."/>
            <person name="Poehlein A."/>
        </authorList>
    </citation>
    <scope>NUCLEOTIDE SEQUENCE [LARGE SCALE GENOMIC DNA]</scope>
    <source>
        <strain evidence="3 4">P15_C1</strain>
    </source>
</reference>
<dbReference type="PANTHER" id="PTHR33570">
    <property type="entry name" value="4-CARBOXYMUCONOLACTONE DECARBOXYLASE FAMILY PROTEIN"/>
    <property type="match status" value="1"/>
</dbReference>
<feature type="region of interest" description="Disordered" evidence="1">
    <location>
        <begin position="1"/>
        <end position="21"/>
    </location>
</feature>
<dbReference type="RefSeq" id="WP_204088008.1">
    <property type="nucleotide sequence ID" value="NZ_CP137757.1"/>
</dbReference>
<evidence type="ECO:0000313" key="3">
    <source>
        <dbReference type="EMBL" id="WPF25324.1"/>
    </source>
</evidence>
<organism evidence="3 4">
    <name type="scientific">Corynebacterium pseudokroppenstedtii</name>
    <dbReference type="NCBI Taxonomy" id="2804917"/>
    <lineage>
        <taxon>Bacteria</taxon>
        <taxon>Bacillati</taxon>
        <taxon>Actinomycetota</taxon>
        <taxon>Actinomycetes</taxon>
        <taxon>Mycobacteriales</taxon>
        <taxon>Corynebacteriaceae</taxon>
        <taxon>Corynebacterium</taxon>
    </lineage>
</organism>
<dbReference type="Proteomes" id="UP001174314">
    <property type="component" value="Chromosome"/>
</dbReference>
<evidence type="ECO:0000313" key="4">
    <source>
        <dbReference type="Proteomes" id="UP001174314"/>
    </source>
</evidence>
<gene>
    <name evidence="3" type="ORF">Q0N40_01870</name>
</gene>
<feature type="compositionally biased region" description="Low complexity" evidence="1">
    <location>
        <begin position="1"/>
        <end position="11"/>
    </location>
</feature>
<dbReference type="Gene3D" id="1.20.1290.10">
    <property type="entry name" value="AhpD-like"/>
    <property type="match status" value="1"/>
</dbReference>
<evidence type="ECO:0000256" key="1">
    <source>
        <dbReference type="SAM" id="MobiDB-lite"/>
    </source>
</evidence>
<feature type="domain" description="Carboxymuconolactone decarboxylase-like" evidence="2">
    <location>
        <begin position="45"/>
        <end position="125"/>
    </location>
</feature>
<proteinExistence type="predicted"/>
<dbReference type="InterPro" id="IPR029032">
    <property type="entry name" value="AhpD-like"/>
</dbReference>
<dbReference type="InterPro" id="IPR003779">
    <property type="entry name" value="CMD-like"/>
</dbReference>
<keyword evidence="4" id="KW-1185">Reference proteome</keyword>
<accession>A0AAU0PZM1</accession>
<sequence length="271" mass="29326">MSASQQDADSQPDQRHTDRSIPDVFREVFDHDYSALESSARVGDEFNQITDRFAFGEMWSAVELDDRRKILVSVACVAASGSDELSALLRAGLHLGVAVEELQEVFHQIAPYVGISPARRGLQELDKLVNAPVSNQSTVTEDDRLAKGIAAQKAMFGDGIDAMRENAPEDEGFIQDALSAYCFGDTYTRKTLSLADRELLTWVAIISLGGCDPQARAHVSGNLAVGNDRAILLGALAVCVPWIGFPRSLNALAAINSQAKNDASENDDKES</sequence>
<name>A0AAU0PZM1_9CORY</name>
<feature type="domain" description="Carboxymuconolactone decarboxylase-like" evidence="2">
    <location>
        <begin position="175"/>
        <end position="255"/>
    </location>
</feature>
<dbReference type="EMBL" id="CP137757">
    <property type="protein sequence ID" value="WPF25324.1"/>
    <property type="molecule type" value="Genomic_DNA"/>
</dbReference>
<dbReference type="AlphaFoldDB" id="A0AAU0PZM1"/>
<feature type="compositionally biased region" description="Basic and acidic residues" evidence="1">
    <location>
        <begin position="12"/>
        <end position="21"/>
    </location>
</feature>